<dbReference type="OrthoDB" id="362649at2"/>
<dbReference type="Proteomes" id="UP000323824">
    <property type="component" value="Chromosome"/>
</dbReference>
<proteinExistence type="predicted"/>
<reference evidence="2 3" key="2">
    <citation type="submission" date="2019-09" db="EMBL/GenBank/DDBJ databases">
        <title>Complete Genome Sequence and Methylome Analysis of free living Spirochaetas.</title>
        <authorList>
            <person name="Leshcheva N."/>
            <person name="Mikheeva N."/>
        </authorList>
    </citation>
    <scope>NUCLEOTIDE SEQUENCE [LARGE SCALE GENOMIC DNA]</scope>
    <source>
        <strain evidence="2 3">P</strain>
    </source>
</reference>
<dbReference type="RefSeq" id="WP_149567015.1">
    <property type="nucleotide sequence ID" value="NZ_CP035807.1"/>
</dbReference>
<dbReference type="KEGG" id="sper:EW093_03255"/>
<organism evidence="2 3">
    <name type="scientific">Thiospirochaeta perfilievii</name>
    <dbReference type="NCBI Taxonomy" id="252967"/>
    <lineage>
        <taxon>Bacteria</taxon>
        <taxon>Pseudomonadati</taxon>
        <taxon>Spirochaetota</taxon>
        <taxon>Spirochaetia</taxon>
        <taxon>Spirochaetales</taxon>
        <taxon>Spirochaetaceae</taxon>
        <taxon>Thiospirochaeta</taxon>
    </lineage>
</organism>
<reference evidence="2 3" key="1">
    <citation type="submission" date="2019-02" db="EMBL/GenBank/DDBJ databases">
        <authorList>
            <person name="Fomenkov A."/>
            <person name="Dubinina G."/>
            <person name="Grabovich M."/>
            <person name="Vincze T."/>
            <person name="Roberts R.J."/>
        </authorList>
    </citation>
    <scope>NUCLEOTIDE SEQUENCE [LARGE SCALE GENOMIC DNA]</scope>
    <source>
        <strain evidence="2 3">P</strain>
    </source>
</reference>
<accession>A0A5C1Q8K2</accession>
<dbReference type="EMBL" id="CP035807">
    <property type="protein sequence ID" value="QEN03757.1"/>
    <property type="molecule type" value="Genomic_DNA"/>
</dbReference>
<protein>
    <submittedName>
        <fullName evidence="2">Uncharacterized protein</fullName>
    </submittedName>
</protein>
<gene>
    <name evidence="2" type="ORF">EW093_03255</name>
</gene>
<keyword evidence="3" id="KW-1185">Reference proteome</keyword>
<evidence type="ECO:0000256" key="1">
    <source>
        <dbReference type="SAM" id="Coils"/>
    </source>
</evidence>
<dbReference type="AlphaFoldDB" id="A0A5C1Q8K2"/>
<keyword evidence="1" id="KW-0175">Coiled coil</keyword>
<sequence>MAKVSKEAKHLYSEKISEYKRNLEETTKKINQMKLILQRDDSGASYKKILIADETMKLISLYGIMNRLSLELLGIKNEFFINEARKACYESLILLEAVFGDLVNAPFADYKDNFVEFNTYPIESKYNLLKKLGFSINMVKDAFGENSKWKLSFIDLEGRHAVISHNCIDFKSIAKELDPRERELYSLHISFIEMTIKALNDAANSYRLKYELTTNKLDDFKRAILLLATLRRLYSYIGKKKEMAEVQKKIDVWKAKLQSDKQIQENRQREARK</sequence>
<feature type="coiled-coil region" evidence="1">
    <location>
        <begin position="9"/>
        <end position="36"/>
    </location>
</feature>
<evidence type="ECO:0000313" key="3">
    <source>
        <dbReference type="Proteomes" id="UP000323824"/>
    </source>
</evidence>
<name>A0A5C1Q8K2_9SPIO</name>
<evidence type="ECO:0000313" key="2">
    <source>
        <dbReference type="EMBL" id="QEN03757.1"/>
    </source>
</evidence>